<dbReference type="GO" id="GO:0046872">
    <property type="term" value="F:metal ion binding"/>
    <property type="evidence" value="ECO:0007669"/>
    <property type="project" value="UniProtKB-KW"/>
</dbReference>
<name>A0A1B6LR49_9HEMI</name>
<dbReference type="EC" id="3.5.1.88" evidence="7"/>
<dbReference type="PANTHER" id="PTHR10458:SF2">
    <property type="entry name" value="PEPTIDE DEFORMYLASE, MITOCHONDRIAL"/>
    <property type="match status" value="1"/>
</dbReference>
<evidence type="ECO:0000256" key="6">
    <source>
        <dbReference type="ARBA" id="ARBA00048875"/>
    </source>
</evidence>
<dbReference type="InterPro" id="IPR023635">
    <property type="entry name" value="Peptide_deformylase"/>
</dbReference>
<dbReference type="InterPro" id="IPR036821">
    <property type="entry name" value="Peptide_deformylase_sf"/>
</dbReference>
<dbReference type="NCBIfam" id="NF001159">
    <property type="entry name" value="PRK00150.1-3"/>
    <property type="match status" value="1"/>
</dbReference>
<dbReference type="PANTHER" id="PTHR10458">
    <property type="entry name" value="PEPTIDE DEFORMYLASE"/>
    <property type="match status" value="1"/>
</dbReference>
<evidence type="ECO:0000256" key="1">
    <source>
        <dbReference type="ARBA" id="ARBA00010759"/>
    </source>
</evidence>
<proteinExistence type="inferred from homology"/>
<reference evidence="8" key="1">
    <citation type="submission" date="2015-11" db="EMBL/GenBank/DDBJ databases">
        <title>De novo transcriptome assembly of four potential Pierce s Disease insect vectors from Arizona vineyards.</title>
        <authorList>
            <person name="Tassone E.E."/>
        </authorList>
    </citation>
    <scope>NUCLEOTIDE SEQUENCE</scope>
</reference>
<evidence type="ECO:0000256" key="4">
    <source>
        <dbReference type="ARBA" id="ARBA00022917"/>
    </source>
</evidence>
<evidence type="ECO:0000313" key="8">
    <source>
        <dbReference type="EMBL" id="JAT26155.1"/>
    </source>
</evidence>
<evidence type="ECO:0000256" key="5">
    <source>
        <dbReference type="ARBA" id="ARBA00037114"/>
    </source>
</evidence>
<dbReference type="GO" id="GO:0006412">
    <property type="term" value="P:translation"/>
    <property type="evidence" value="ECO:0007669"/>
    <property type="project" value="UniProtKB-KW"/>
</dbReference>
<keyword evidence="3 7" id="KW-0378">Hydrolase</keyword>
<dbReference type="EMBL" id="GEBQ01013822">
    <property type="protein sequence ID" value="JAT26155.1"/>
    <property type="molecule type" value="Transcribed_RNA"/>
</dbReference>
<evidence type="ECO:0000256" key="7">
    <source>
        <dbReference type="RuleBase" id="RU362111"/>
    </source>
</evidence>
<protein>
    <recommendedName>
        <fullName evidence="7">Peptide deformylase</fullName>
        <ecNumber evidence="7">3.5.1.88</ecNumber>
    </recommendedName>
</protein>
<evidence type="ECO:0000256" key="3">
    <source>
        <dbReference type="ARBA" id="ARBA00022801"/>
    </source>
</evidence>
<comment type="function">
    <text evidence="5 7">Removes the formyl group from the N-terminal Met of newly synthesized proteins.</text>
</comment>
<dbReference type="PRINTS" id="PR01576">
    <property type="entry name" value="PDEFORMYLASE"/>
</dbReference>
<dbReference type="Pfam" id="PF01327">
    <property type="entry name" value="Pep_deformylase"/>
    <property type="match status" value="1"/>
</dbReference>
<dbReference type="GO" id="GO:0005739">
    <property type="term" value="C:mitochondrion"/>
    <property type="evidence" value="ECO:0007669"/>
    <property type="project" value="TreeGrafter"/>
</dbReference>
<keyword evidence="4 7" id="KW-0648">Protein biosynthesis</keyword>
<dbReference type="SUPFAM" id="SSF56420">
    <property type="entry name" value="Peptide deformylase"/>
    <property type="match status" value="1"/>
</dbReference>
<accession>A0A1B6LR49</accession>
<gene>
    <name evidence="8" type="ORF">g.8166</name>
</gene>
<dbReference type="PIRSF" id="PIRSF004749">
    <property type="entry name" value="Pep_def"/>
    <property type="match status" value="1"/>
</dbReference>
<sequence length="220" mass="25518">MEIQSKFLKVLEKLRFRSAPKPPYNHVVQLGDPVLRYKSKTVEKNQLDSPEFKKLLNNMRKVVKRYKCVGISAPQLGMDLRVMAMTCPDVNRYAGSPQEYQFKGMQPYSYSVWVNPVMKILDYKQETFPEGCESMRGFSADVSRYSKIQLAGWDENGREKTEELSGWLARIAQHELDHLNGRMYLDVAHLPTLVCSFWDRVNRTGGKVHISFFPNKLFSK</sequence>
<dbReference type="HAMAP" id="MF_00163">
    <property type="entry name" value="Pep_deformylase"/>
    <property type="match status" value="1"/>
</dbReference>
<comment type="similarity">
    <text evidence="1 7">Belongs to the polypeptide deformylase family.</text>
</comment>
<dbReference type="Gene3D" id="3.90.45.10">
    <property type="entry name" value="Peptide deformylase"/>
    <property type="match status" value="1"/>
</dbReference>
<dbReference type="CDD" id="cd00487">
    <property type="entry name" value="Pep_deformylase"/>
    <property type="match status" value="1"/>
</dbReference>
<comment type="catalytic activity">
    <reaction evidence="6 7">
        <text>N-terminal N-formyl-L-methionyl-[peptide] + H2O = N-terminal L-methionyl-[peptide] + formate</text>
        <dbReference type="Rhea" id="RHEA:24420"/>
        <dbReference type="Rhea" id="RHEA-COMP:10639"/>
        <dbReference type="Rhea" id="RHEA-COMP:10640"/>
        <dbReference type="ChEBI" id="CHEBI:15377"/>
        <dbReference type="ChEBI" id="CHEBI:15740"/>
        <dbReference type="ChEBI" id="CHEBI:49298"/>
        <dbReference type="ChEBI" id="CHEBI:64731"/>
        <dbReference type="EC" id="3.5.1.88"/>
    </reaction>
</comment>
<dbReference type="FunFam" id="3.90.45.10:FF:000003">
    <property type="entry name" value="Peptide deformylase"/>
    <property type="match status" value="1"/>
</dbReference>
<organism evidence="8">
    <name type="scientific">Graphocephala atropunctata</name>
    <dbReference type="NCBI Taxonomy" id="36148"/>
    <lineage>
        <taxon>Eukaryota</taxon>
        <taxon>Metazoa</taxon>
        <taxon>Ecdysozoa</taxon>
        <taxon>Arthropoda</taxon>
        <taxon>Hexapoda</taxon>
        <taxon>Insecta</taxon>
        <taxon>Pterygota</taxon>
        <taxon>Neoptera</taxon>
        <taxon>Paraneoptera</taxon>
        <taxon>Hemiptera</taxon>
        <taxon>Auchenorrhyncha</taxon>
        <taxon>Membracoidea</taxon>
        <taxon>Cicadellidae</taxon>
        <taxon>Cicadellinae</taxon>
        <taxon>Cicadellini</taxon>
        <taxon>Graphocephala</taxon>
    </lineage>
</organism>
<keyword evidence="2 7" id="KW-0479">Metal-binding</keyword>
<dbReference type="GO" id="GO:0042586">
    <property type="term" value="F:peptide deformylase activity"/>
    <property type="evidence" value="ECO:0007669"/>
    <property type="project" value="UniProtKB-EC"/>
</dbReference>
<evidence type="ECO:0000256" key="2">
    <source>
        <dbReference type="ARBA" id="ARBA00022723"/>
    </source>
</evidence>
<dbReference type="AlphaFoldDB" id="A0A1B6LR49"/>